<proteinExistence type="predicted"/>
<feature type="compositionally biased region" description="Polar residues" evidence="1">
    <location>
        <begin position="449"/>
        <end position="461"/>
    </location>
</feature>
<feature type="region of interest" description="Disordered" evidence="1">
    <location>
        <begin position="444"/>
        <end position="476"/>
    </location>
</feature>
<feature type="region of interest" description="Disordered" evidence="1">
    <location>
        <begin position="276"/>
        <end position="304"/>
    </location>
</feature>
<dbReference type="PANTHER" id="PTHR34828">
    <property type="entry name" value="TESTIS-EXPRESSED PROTEIN 45"/>
    <property type="match status" value="1"/>
</dbReference>
<evidence type="ECO:0000256" key="1">
    <source>
        <dbReference type="SAM" id="MobiDB-lite"/>
    </source>
</evidence>
<dbReference type="OrthoDB" id="6151791at2759"/>
<sequence>MEGSSTLRGSNKSHSKAISNILNDDLLTSPSHMSVFREDYPVHETYRPSEIARPPPLGDIMHKDEKYFCNHTSETVASFEYRPMAKPVLKDIQNKLRVTNFRMEKDPTKVNVFETTHDHYYQPKRSVQVRSGVQYQTYVRNCLRALHLQKVNHTDFQKCLLIGGPSTIQGDKRLGHYDTTHADQFQQKWTSVLPSFSAPTGTNIPSGDREMIAFGETTMRSSYTDSGNKSVVPFDLSGVSKQQRKTNFKLHDGHGIWDDNKSLMAVSFISKSDKTLVDRVKPSQHRNHSSIPEGDTDPERNKDHMDSTTYRYHMGNPALGLYNKIVSGANLRTKSSVWFGEPSLNRKFYETTTHHTYIPKSIPYTYKRQNFLKKSSIPLDHFNSEAYETTMALDYKKYKSSRMILNPDALDRRVTRLSILKDSMDLKTTNQEIFTPKTSEKLKYDRGRMQQSSVPMGTFSATEPVKTLGSQNSEVF</sequence>
<dbReference type="PANTHER" id="PTHR34828:SF1">
    <property type="entry name" value="TESTIS-EXPRESSED PROTEIN 45"/>
    <property type="match status" value="1"/>
</dbReference>
<name>A0A2T7NE92_POMCA</name>
<dbReference type="AlphaFoldDB" id="A0A2T7NE92"/>
<reference evidence="2 3" key="1">
    <citation type="submission" date="2018-04" db="EMBL/GenBank/DDBJ databases">
        <title>The genome of golden apple snail Pomacea canaliculata provides insight into stress tolerance and invasive adaptation.</title>
        <authorList>
            <person name="Liu C."/>
            <person name="Liu B."/>
            <person name="Ren Y."/>
            <person name="Zhang Y."/>
            <person name="Wang H."/>
            <person name="Li S."/>
            <person name="Jiang F."/>
            <person name="Yin L."/>
            <person name="Zhang G."/>
            <person name="Qian W."/>
            <person name="Fan W."/>
        </authorList>
    </citation>
    <scope>NUCLEOTIDE SEQUENCE [LARGE SCALE GENOMIC DNA]</scope>
    <source>
        <strain evidence="2">SZHN2017</strain>
        <tissue evidence="2">Muscle</tissue>
    </source>
</reference>
<accession>A0A2T7NE92</accession>
<protein>
    <submittedName>
        <fullName evidence="2">Uncharacterized protein</fullName>
    </submittedName>
</protein>
<evidence type="ECO:0000313" key="3">
    <source>
        <dbReference type="Proteomes" id="UP000245119"/>
    </source>
</evidence>
<dbReference type="InterPro" id="IPR028001">
    <property type="entry name" value="SAXO5"/>
</dbReference>
<gene>
    <name evidence="2" type="ORF">C0Q70_19982</name>
</gene>
<evidence type="ECO:0000313" key="2">
    <source>
        <dbReference type="EMBL" id="PVD19493.1"/>
    </source>
</evidence>
<keyword evidence="3" id="KW-1185">Reference proteome</keyword>
<comment type="caution">
    <text evidence="2">The sequence shown here is derived from an EMBL/GenBank/DDBJ whole genome shotgun (WGS) entry which is preliminary data.</text>
</comment>
<dbReference type="EMBL" id="PZQS01000013">
    <property type="protein sequence ID" value="PVD19493.1"/>
    <property type="molecule type" value="Genomic_DNA"/>
</dbReference>
<dbReference type="Proteomes" id="UP000245119">
    <property type="component" value="Linkage Group LG13"/>
</dbReference>
<organism evidence="2 3">
    <name type="scientific">Pomacea canaliculata</name>
    <name type="common">Golden apple snail</name>
    <dbReference type="NCBI Taxonomy" id="400727"/>
    <lineage>
        <taxon>Eukaryota</taxon>
        <taxon>Metazoa</taxon>
        <taxon>Spiralia</taxon>
        <taxon>Lophotrochozoa</taxon>
        <taxon>Mollusca</taxon>
        <taxon>Gastropoda</taxon>
        <taxon>Caenogastropoda</taxon>
        <taxon>Architaenioglossa</taxon>
        <taxon>Ampullarioidea</taxon>
        <taxon>Ampullariidae</taxon>
        <taxon>Pomacea</taxon>
    </lineage>
</organism>